<dbReference type="PRINTS" id="PR02107">
    <property type="entry name" value="INOS145TPRIP"/>
</dbReference>
<dbReference type="PANTHER" id="PTHR10656:SF40">
    <property type="entry name" value="INOSITOL 1,4,5-TRISPHOSPHATE RECEPTOR-INTERACTING PROTEIN-LIKE 1"/>
    <property type="match status" value="1"/>
</dbReference>
<feature type="non-terminal residue" evidence="8">
    <location>
        <position position="338"/>
    </location>
</feature>
<evidence type="ECO:0000256" key="3">
    <source>
        <dbReference type="ARBA" id="ARBA00022692"/>
    </source>
</evidence>
<feature type="non-terminal residue" evidence="8">
    <location>
        <position position="1"/>
    </location>
</feature>
<evidence type="ECO:0000313" key="9">
    <source>
        <dbReference type="Proteomes" id="UP000530263"/>
    </source>
</evidence>
<feature type="domain" description="Mab-21-like HhH/H2TH-like" evidence="7">
    <location>
        <begin position="242"/>
        <end position="299"/>
    </location>
</feature>
<organism evidence="8 9">
    <name type="scientific">Columbina picui</name>
    <name type="common">Picui ground-dove</name>
    <dbReference type="NCBI Taxonomy" id="115618"/>
    <lineage>
        <taxon>Eukaryota</taxon>
        <taxon>Metazoa</taxon>
        <taxon>Chordata</taxon>
        <taxon>Craniata</taxon>
        <taxon>Vertebrata</taxon>
        <taxon>Euteleostomi</taxon>
        <taxon>Archelosauria</taxon>
        <taxon>Archosauria</taxon>
        <taxon>Dinosauria</taxon>
        <taxon>Saurischia</taxon>
        <taxon>Theropoda</taxon>
        <taxon>Coelurosauria</taxon>
        <taxon>Aves</taxon>
        <taxon>Neognathae</taxon>
        <taxon>Neoaves</taxon>
        <taxon>Columbimorphae</taxon>
        <taxon>Columbiformes</taxon>
        <taxon>Columbidae</taxon>
        <taxon>Columbina</taxon>
    </lineage>
</organism>
<keyword evidence="5" id="KW-1133">Transmembrane helix</keyword>
<dbReference type="GO" id="GO:0016020">
    <property type="term" value="C:membrane"/>
    <property type="evidence" value="ECO:0007669"/>
    <property type="project" value="UniProtKB-SubCell"/>
</dbReference>
<keyword evidence="6" id="KW-0472">Membrane</keyword>
<dbReference type="Gene3D" id="1.10.1410.40">
    <property type="match status" value="1"/>
</dbReference>
<dbReference type="InterPro" id="IPR024810">
    <property type="entry name" value="MAB21L/cGLR"/>
</dbReference>
<evidence type="ECO:0000256" key="4">
    <source>
        <dbReference type="ARBA" id="ARBA00022729"/>
    </source>
</evidence>
<reference evidence="8 9" key="1">
    <citation type="submission" date="2019-09" db="EMBL/GenBank/DDBJ databases">
        <title>Bird 10,000 Genomes (B10K) Project - Family phase.</title>
        <authorList>
            <person name="Zhang G."/>
        </authorList>
    </citation>
    <scope>NUCLEOTIDE SEQUENCE [LARGE SCALE GENOMIC DNA]</scope>
    <source>
        <strain evidence="8">B10K-DU-021-26</strain>
        <tissue evidence="8">Mixed tissue sample</tissue>
    </source>
</reference>
<sequence>VKKLVEKFIALFNNNIFNTCYPVLGKAIEVGSGFEGWSPSEKDITYRLLVPLKPPRGHIFHLEPCPMWPMRNFRIGVKFVCTCERERLTGETRCFLHDPKEDQSRKECPNILQDLCSDSYLDVQKVAEWFQKMVKRFWKDLPESFAHQLMVLPSNRSCKFQVLQRWKKRFLIELMFGVQEGDSDIFLSSENTEAAYTPRTLWPESYAVAEMKFFRFIARQAQPDSFHLRCLQLCAQHLLGRDFYTYTVKTVVMHLLTTMPLSDWRKGSLLDRLEDIMQYLQRRLRKRYLNHFFVGNANLPDEIILPLELRMAGPLNMFQHLVDYPDAHQKAWIDFAVL</sequence>
<evidence type="ECO:0000313" key="8">
    <source>
        <dbReference type="EMBL" id="NWQ75531.1"/>
    </source>
</evidence>
<dbReference type="Pfam" id="PF20266">
    <property type="entry name" value="Mab-21_C"/>
    <property type="match status" value="1"/>
</dbReference>
<dbReference type="SMART" id="SM01265">
    <property type="entry name" value="Mab-21"/>
    <property type="match status" value="1"/>
</dbReference>
<evidence type="ECO:0000256" key="6">
    <source>
        <dbReference type="ARBA" id="ARBA00023136"/>
    </source>
</evidence>
<proteinExistence type="inferred from homology"/>
<dbReference type="InterPro" id="IPR046906">
    <property type="entry name" value="Mab-21_HhH/H2TH-like"/>
</dbReference>
<dbReference type="Proteomes" id="UP000530263">
    <property type="component" value="Unassembled WGS sequence"/>
</dbReference>
<dbReference type="PANTHER" id="PTHR10656">
    <property type="entry name" value="CELL FATE DETERMINING PROTEIN MAB21-RELATED"/>
    <property type="match status" value="1"/>
</dbReference>
<keyword evidence="9" id="KW-1185">Reference proteome</keyword>
<evidence type="ECO:0000256" key="2">
    <source>
        <dbReference type="ARBA" id="ARBA00005554"/>
    </source>
</evidence>
<dbReference type="AlphaFoldDB" id="A0A7K4RQ57"/>
<evidence type="ECO:0000259" key="7">
    <source>
        <dbReference type="Pfam" id="PF20266"/>
    </source>
</evidence>
<name>A0A7K4RQ57_COLPI</name>
<dbReference type="Gene3D" id="3.30.460.90">
    <property type="match status" value="1"/>
</dbReference>
<comment type="caution">
    <text evidence="8">The sequence shown here is derived from an EMBL/GenBank/DDBJ whole genome shotgun (WGS) entry which is preliminary data.</text>
</comment>
<comment type="similarity">
    <text evidence="2">Belongs to the ITPRIP family.</text>
</comment>
<protein>
    <submittedName>
        <fullName evidence="8">IPIL1 protein</fullName>
    </submittedName>
</protein>
<dbReference type="EMBL" id="VYZG01000190">
    <property type="protein sequence ID" value="NWQ75531.1"/>
    <property type="molecule type" value="Genomic_DNA"/>
</dbReference>
<keyword evidence="4" id="KW-0732">Signal</keyword>
<comment type="subcellular location">
    <subcellularLocation>
        <location evidence="1">Membrane</location>
        <topology evidence="1">Single-pass type I membrane protein</topology>
    </subcellularLocation>
</comment>
<evidence type="ECO:0000256" key="5">
    <source>
        <dbReference type="ARBA" id="ARBA00022989"/>
    </source>
</evidence>
<keyword evidence="3" id="KW-0812">Transmembrane</keyword>
<dbReference type="OrthoDB" id="9034619at2759"/>
<accession>A0A7K4RQ57</accession>
<dbReference type="InterPro" id="IPR026250">
    <property type="entry name" value="ITPRIP-like"/>
</dbReference>
<evidence type="ECO:0000256" key="1">
    <source>
        <dbReference type="ARBA" id="ARBA00004479"/>
    </source>
</evidence>
<gene>
    <name evidence="8" type="primary">Itpripl1_0</name>
    <name evidence="8" type="ORF">COLPIC_R12290</name>
</gene>